<dbReference type="Pfam" id="PF00329">
    <property type="entry name" value="Complex1_30kDa"/>
    <property type="match status" value="1"/>
</dbReference>
<dbReference type="OrthoDB" id="9803286at2"/>
<dbReference type="GO" id="GO:0005886">
    <property type="term" value="C:plasma membrane"/>
    <property type="evidence" value="ECO:0007669"/>
    <property type="project" value="UniProtKB-SubCell"/>
</dbReference>
<comment type="subunit">
    <text evidence="5">NDH-1 is composed of 14 different subunits. Subunits NuoB, C, D, E, F, and G constitute the peripheral sector of the complex.</text>
</comment>
<comment type="similarity">
    <text evidence="1 5 6">Belongs to the complex I 30 kDa subunit family.</text>
</comment>
<keyword evidence="3 5" id="KW-0874">Quinone</keyword>
<keyword evidence="9" id="KW-0560">Oxidoreductase</keyword>
<dbReference type="HAMAP" id="MF_01357">
    <property type="entry name" value="NDH1_NuoC"/>
    <property type="match status" value="1"/>
</dbReference>
<keyword evidence="5" id="KW-1003">Cell membrane</keyword>
<dbReference type="GO" id="GO:0048038">
    <property type="term" value="F:quinone binding"/>
    <property type="evidence" value="ECO:0007669"/>
    <property type="project" value="UniProtKB-KW"/>
</dbReference>
<dbReference type="InterPro" id="IPR010218">
    <property type="entry name" value="NADH_DH_suC"/>
</dbReference>
<dbReference type="Gene3D" id="3.30.460.80">
    <property type="entry name" value="NADH:ubiquinone oxidoreductase, 30kDa subunit"/>
    <property type="match status" value="1"/>
</dbReference>
<dbReference type="InterPro" id="IPR020396">
    <property type="entry name" value="NADH_UbQ_OxRdtase_CS"/>
</dbReference>
<dbReference type="RefSeq" id="WP_143947403.1">
    <property type="nucleotide sequence ID" value="NZ_BAABMB010000002.1"/>
</dbReference>
<evidence type="ECO:0000313" key="10">
    <source>
        <dbReference type="Proteomes" id="UP000318405"/>
    </source>
</evidence>
<comment type="subcellular location">
    <subcellularLocation>
        <location evidence="5">Cell membrane</location>
        <topology evidence="5">Peripheral membrane protein</topology>
        <orientation evidence="5">Cytoplasmic side</orientation>
    </subcellularLocation>
</comment>
<dbReference type="PANTHER" id="PTHR10884">
    <property type="entry name" value="NADH DEHYDROGENASE UBIQUINONE IRON-SULFUR PROTEIN 3"/>
    <property type="match status" value="1"/>
</dbReference>
<dbReference type="PANTHER" id="PTHR10884:SF14">
    <property type="entry name" value="NADH DEHYDROGENASE [UBIQUINONE] IRON-SULFUR PROTEIN 3, MITOCHONDRIAL"/>
    <property type="match status" value="1"/>
</dbReference>
<proteinExistence type="inferred from homology"/>
<evidence type="ECO:0000256" key="1">
    <source>
        <dbReference type="ARBA" id="ARBA00007569"/>
    </source>
</evidence>
<evidence type="ECO:0000256" key="4">
    <source>
        <dbReference type="ARBA" id="ARBA00023075"/>
    </source>
</evidence>
<organism evidence="9 10">
    <name type="scientific">Verticiella sediminum</name>
    <dbReference type="NCBI Taxonomy" id="1247510"/>
    <lineage>
        <taxon>Bacteria</taxon>
        <taxon>Pseudomonadati</taxon>
        <taxon>Pseudomonadota</taxon>
        <taxon>Betaproteobacteria</taxon>
        <taxon>Burkholderiales</taxon>
        <taxon>Alcaligenaceae</taxon>
        <taxon>Verticiella</taxon>
    </lineage>
</organism>
<sequence>MTKLETLQENLRNVLGSDLRLTEALGEVTIEVPAERLIAVCTTLRDHAELRFESCVDVCGIDYSAYGRTPWTGPRFASVVHLLSLTHNWRLRVRCYAPDDEFPVLPSLIGVWPNVNWFEREAFDLYGLLYEGHPDLRRILTDYGFIGHPFRKDFPLSGNVEMRYDQAQERVVYQPVTIEPREITPRVIREDTYGAGR</sequence>
<dbReference type="EC" id="7.1.1.-" evidence="5"/>
<dbReference type="NCBIfam" id="TIGR01961">
    <property type="entry name" value="NuoC_fam"/>
    <property type="match status" value="1"/>
</dbReference>
<keyword evidence="4 5" id="KW-0830">Ubiquinone</keyword>
<dbReference type="Proteomes" id="UP000318405">
    <property type="component" value="Unassembled WGS sequence"/>
</dbReference>
<evidence type="ECO:0000256" key="3">
    <source>
        <dbReference type="ARBA" id="ARBA00022719"/>
    </source>
</evidence>
<dbReference type="SUPFAM" id="SSF143243">
    <property type="entry name" value="Nqo5-like"/>
    <property type="match status" value="1"/>
</dbReference>
<evidence type="ECO:0000256" key="2">
    <source>
        <dbReference type="ARBA" id="ARBA00022448"/>
    </source>
</evidence>
<dbReference type="NCBIfam" id="NF004730">
    <property type="entry name" value="PRK06074.1-1"/>
    <property type="match status" value="1"/>
</dbReference>
<dbReference type="PROSITE" id="PS00542">
    <property type="entry name" value="COMPLEX1_30K"/>
    <property type="match status" value="1"/>
</dbReference>
<evidence type="ECO:0000259" key="8">
    <source>
        <dbReference type="Pfam" id="PF00329"/>
    </source>
</evidence>
<evidence type="ECO:0000313" key="9">
    <source>
        <dbReference type="EMBL" id="TSH97036.1"/>
    </source>
</evidence>
<accession>A0A556AVS3</accession>
<evidence type="ECO:0000256" key="7">
    <source>
        <dbReference type="RuleBase" id="RU003582"/>
    </source>
</evidence>
<dbReference type="AlphaFoldDB" id="A0A556AVS3"/>
<name>A0A556AVS3_9BURK</name>
<dbReference type="InterPro" id="IPR037232">
    <property type="entry name" value="NADH_quin_OxRdtase_su_C/D-like"/>
</dbReference>
<evidence type="ECO:0000256" key="5">
    <source>
        <dbReference type="HAMAP-Rule" id="MF_01357"/>
    </source>
</evidence>
<keyword evidence="5" id="KW-0472">Membrane</keyword>
<protein>
    <recommendedName>
        <fullName evidence="5">NADH-quinone oxidoreductase subunit C</fullName>
        <ecNumber evidence="5">7.1.1.-</ecNumber>
    </recommendedName>
    <alternativeName>
        <fullName evidence="5">NADH dehydrogenase I subunit C</fullName>
    </alternativeName>
    <alternativeName>
        <fullName evidence="5">NDH-1 subunit C</fullName>
    </alternativeName>
</protein>
<dbReference type="InterPro" id="IPR001268">
    <property type="entry name" value="NADH_UbQ_OxRdtase_30kDa_su"/>
</dbReference>
<feature type="domain" description="NADH:ubiquinone oxidoreductase 30kDa subunit" evidence="8">
    <location>
        <begin position="30"/>
        <end position="159"/>
    </location>
</feature>
<gene>
    <name evidence="5" type="primary">nuoC</name>
    <name evidence="9" type="ORF">FOZ76_06855</name>
</gene>
<keyword evidence="10" id="KW-1185">Reference proteome</keyword>
<evidence type="ECO:0000256" key="6">
    <source>
        <dbReference type="RuleBase" id="RU003456"/>
    </source>
</evidence>
<comment type="catalytic activity">
    <reaction evidence="5 7">
        <text>a quinone + NADH + 5 H(+)(in) = a quinol + NAD(+) + 4 H(+)(out)</text>
        <dbReference type="Rhea" id="RHEA:57888"/>
        <dbReference type="ChEBI" id="CHEBI:15378"/>
        <dbReference type="ChEBI" id="CHEBI:24646"/>
        <dbReference type="ChEBI" id="CHEBI:57540"/>
        <dbReference type="ChEBI" id="CHEBI:57945"/>
        <dbReference type="ChEBI" id="CHEBI:132124"/>
    </reaction>
</comment>
<comment type="caution">
    <text evidence="9">The sequence shown here is derived from an EMBL/GenBank/DDBJ whole genome shotgun (WGS) entry which is preliminary data.</text>
</comment>
<dbReference type="GO" id="GO:0050136">
    <property type="term" value="F:NADH dehydrogenase (quinone) (non-electrogenic) activity"/>
    <property type="evidence" value="ECO:0007669"/>
    <property type="project" value="UniProtKB-UniRule"/>
</dbReference>
<comment type="function">
    <text evidence="5">NDH-1 shuttles electrons from NADH, via FMN and iron-sulfur (Fe-S) centers, to quinones in the respiratory chain. The immediate electron acceptor for the enzyme in this species is believed to be ubiquinone. Couples the redox reaction to proton translocation (for every two electrons transferred, four hydrogen ions are translocated across the cytoplasmic membrane), and thus conserves the redox energy in a proton gradient.</text>
</comment>
<dbReference type="EMBL" id="VLTJ01000011">
    <property type="protein sequence ID" value="TSH97036.1"/>
    <property type="molecule type" value="Genomic_DNA"/>
</dbReference>
<keyword evidence="2 5" id="KW-0813">Transport</keyword>
<keyword evidence="5 6" id="KW-0520">NAD</keyword>
<dbReference type="GO" id="GO:0008137">
    <property type="term" value="F:NADH dehydrogenase (ubiquinone) activity"/>
    <property type="evidence" value="ECO:0007669"/>
    <property type="project" value="InterPro"/>
</dbReference>
<reference evidence="9 10" key="1">
    <citation type="submission" date="2019-07" db="EMBL/GenBank/DDBJ databases">
        <title>Qingshengfaniella alkalisoli gen. nov., sp. nov., isolated from saline soil.</title>
        <authorList>
            <person name="Xu L."/>
            <person name="Huang X.-X."/>
            <person name="Sun J.-Q."/>
        </authorList>
    </citation>
    <scope>NUCLEOTIDE SEQUENCE [LARGE SCALE GENOMIC DNA]</scope>
    <source>
        <strain evidence="9 10">DSM 27279</strain>
    </source>
</reference>
<keyword evidence="5 6" id="KW-1278">Translocase</keyword>